<sequence length="407" mass="46725">MSQFRPISLCNVLYKILAKVIANRLRLVIEKCIDEAQSAFVPRRLISDNVLLAYEGVDKIGAQNRTDRGELKLVSDLINLTSRKWRRDVINSTFQEEIARKILQTPLAEFEHEDFQVWKGELSGEFSVRSAYKLLQDANQIPNDYLLQTELKEFYKKLWSLQLPSKITFTIWRISWDFIPNFANLRYRRVTVNDRCPRCCSAVEESVHVFRECPLTIEVWQQLNLSRVMNYANQNMGMAYLGLQGKRQRNQLVHQRRNTTGRDLAHNIQRHLAEFEGLKNLKNSESINRSHKTQEGIPSTRIYFDAAFDSRTFSSATGLVGWDLRGNLMALKTVIHRDVPSPFAAEAYACLEGAKLGSSIRIKSVRLMGDSKSVIKKCQATSTDESVIGAIISDIQKKKADFQEVIF</sequence>
<reference evidence="4" key="2">
    <citation type="submission" date="2025-08" db="UniProtKB">
        <authorList>
            <consortium name="RefSeq"/>
        </authorList>
    </citation>
    <scope>IDENTIFICATION</scope>
</reference>
<keyword evidence="3" id="KW-1185">Reference proteome</keyword>
<accession>A0ABM3AZJ7</accession>
<dbReference type="Pfam" id="PF13966">
    <property type="entry name" value="zf-RVT"/>
    <property type="match status" value="1"/>
</dbReference>
<dbReference type="Proteomes" id="UP000818029">
    <property type="component" value="Chromosome D11"/>
</dbReference>
<name>A0ABM3AZJ7_GOSHI</name>
<dbReference type="InterPro" id="IPR052343">
    <property type="entry name" value="Retrotransposon-Effector_Assoc"/>
</dbReference>
<dbReference type="GeneID" id="121223179"/>
<dbReference type="PANTHER" id="PTHR46890:SF48">
    <property type="entry name" value="RNA-DIRECTED DNA POLYMERASE"/>
    <property type="match status" value="1"/>
</dbReference>
<dbReference type="PANTHER" id="PTHR46890">
    <property type="entry name" value="NON-LTR RETROLELEMENT REVERSE TRANSCRIPTASE-LIKE PROTEIN-RELATED"/>
    <property type="match status" value="1"/>
</dbReference>
<dbReference type="InterPro" id="IPR026960">
    <property type="entry name" value="RVT-Znf"/>
</dbReference>
<gene>
    <name evidence="4" type="primary">LOC121223179</name>
</gene>
<dbReference type="RefSeq" id="XP_040960226.1">
    <property type="nucleotide sequence ID" value="XM_041104292.1"/>
</dbReference>
<evidence type="ECO:0000259" key="2">
    <source>
        <dbReference type="Pfam" id="PF13966"/>
    </source>
</evidence>
<evidence type="ECO:0000259" key="1">
    <source>
        <dbReference type="Pfam" id="PF13456"/>
    </source>
</evidence>
<dbReference type="InterPro" id="IPR044730">
    <property type="entry name" value="RNase_H-like_dom_plant"/>
</dbReference>
<evidence type="ECO:0008006" key="5">
    <source>
        <dbReference type="Google" id="ProtNLM"/>
    </source>
</evidence>
<dbReference type="InterPro" id="IPR002156">
    <property type="entry name" value="RNaseH_domain"/>
</dbReference>
<evidence type="ECO:0000313" key="4">
    <source>
        <dbReference type="RefSeq" id="XP_040960226.1"/>
    </source>
</evidence>
<feature type="domain" description="Reverse transcriptase zinc-binding" evidence="2">
    <location>
        <begin position="126"/>
        <end position="220"/>
    </location>
</feature>
<proteinExistence type="predicted"/>
<dbReference type="CDD" id="cd06222">
    <property type="entry name" value="RNase_H_like"/>
    <property type="match status" value="1"/>
</dbReference>
<reference evidence="3" key="1">
    <citation type="journal article" date="2020" name="Nat. Genet.">
        <title>Genomic diversifications of five Gossypium allopolyploid species and their impact on cotton improvement.</title>
        <authorList>
            <person name="Chen Z.J."/>
            <person name="Sreedasyam A."/>
            <person name="Ando A."/>
            <person name="Song Q."/>
            <person name="De Santiago L.M."/>
            <person name="Hulse-Kemp A.M."/>
            <person name="Ding M."/>
            <person name="Ye W."/>
            <person name="Kirkbride R.C."/>
            <person name="Jenkins J."/>
            <person name="Plott C."/>
            <person name="Lovell J."/>
            <person name="Lin Y.M."/>
            <person name="Vaughn R."/>
            <person name="Liu B."/>
            <person name="Simpson S."/>
            <person name="Scheffler B.E."/>
            <person name="Wen L."/>
            <person name="Saski C.A."/>
            <person name="Grover C.E."/>
            <person name="Hu G."/>
            <person name="Conover J.L."/>
            <person name="Carlson J.W."/>
            <person name="Shu S."/>
            <person name="Boston L.B."/>
            <person name="Williams M."/>
            <person name="Peterson D.G."/>
            <person name="McGee K."/>
            <person name="Jones D.C."/>
            <person name="Wendel J.F."/>
            <person name="Stelly D.M."/>
            <person name="Grimwood J."/>
            <person name="Schmutz J."/>
        </authorList>
    </citation>
    <scope>NUCLEOTIDE SEQUENCE [LARGE SCALE GENOMIC DNA]</scope>
    <source>
        <strain evidence="3">cv. TM-1</strain>
    </source>
</reference>
<protein>
    <recommendedName>
        <fullName evidence="5">Reverse transcriptase</fullName>
    </recommendedName>
</protein>
<evidence type="ECO:0000313" key="3">
    <source>
        <dbReference type="Proteomes" id="UP000818029"/>
    </source>
</evidence>
<feature type="domain" description="RNase H type-1" evidence="1">
    <location>
        <begin position="304"/>
        <end position="406"/>
    </location>
</feature>
<organism evidence="3 4">
    <name type="scientific">Gossypium hirsutum</name>
    <name type="common">Upland cotton</name>
    <name type="synonym">Gossypium mexicanum</name>
    <dbReference type="NCBI Taxonomy" id="3635"/>
    <lineage>
        <taxon>Eukaryota</taxon>
        <taxon>Viridiplantae</taxon>
        <taxon>Streptophyta</taxon>
        <taxon>Embryophyta</taxon>
        <taxon>Tracheophyta</taxon>
        <taxon>Spermatophyta</taxon>
        <taxon>Magnoliopsida</taxon>
        <taxon>eudicotyledons</taxon>
        <taxon>Gunneridae</taxon>
        <taxon>Pentapetalae</taxon>
        <taxon>rosids</taxon>
        <taxon>malvids</taxon>
        <taxon>Malvales</taxon>
        <taxon>Malvaceae</taxon>
        <taxon>Malvoideae</taxon>
        <taxon>Gossypium</taxon>
    </lineage>
</organism>
<dbReference type="Pfam" id="PF13456">
    <property type="entry name" value="RVT_3"/>
    <property type="match status" value="1"/>
</dbReference>